<dbReference type="EMBL" id="HG994359">
    <property type="protein sequence ID" value="CAF2097764.1"/>
    <property type="molecule type" value="Genomic_DNA"/>
</dbReference>
<feature type="compositionally biased region" description="Basic and acidic residues" evidence="1">
    <location>
        <begin position="77"/>
        <end position="91"/>
    </location>
</feature>
<accession>A0A816TGX7</accession>
<reference evidence="2" key="1">
    <citation type="submission" date="2021-01" db="EMBL/GenBank/DDBJ databases">
        <authorList>
            <consortium name="Genoscope - CEA"/>
            <person name="William W."/>
        </authorList>
    </citation>
    <scope>NUCLEOTIDE SEQUENCE</scope>
</reference>
<sequence>MKNRREHDLSTMHLHLLDDRQIYNREIEICHSRTLKSRLLSSVNLAISLKLQRKHNLPPDLSPLEVDLGFRRVGSRLKERSKVKRSREERKSNRRRNPKAKRRWKQYRLFITF</sequence>
<gene>
    <name evidence="2" type="ORF">DARMORV10_A05P20010.1</name>
</gene>
<proteinExistence type="predicted"/>
<feature type="region of interest" description="Disordered" evidence="1">
    <location>
        <begin position="77"/>
        <end position="103"/>
    </location>
</feature>
<name>A0A816TGX7_BRANA</name>
<protein>
    <submittedName>
        <fullName evidence="2">(rape) hypothetical protein</fullName>
    </submittedName>
</protein>
<evidence type="ECO:0000313" key="2">
    <source>
        <dbReference type="EMBL" id="CAF2097764.1"/>
    </source>
</evidence>
<dbReference type="AlphaFoldDB" id="A0A816TGX7"/>
<organism evidence="2">
    <name type="scientific">Brassica napus</name>
    <name type="common">Rape</name>
    <dbReference type="NCBI Taxonomy" id="3708"/>
    <lineage>
        <taxon>Eukaryota</taxon>
        <taxon>Viridiplantae</taxon>
        <taxon>Streptophyta</taxon>
        <taxon>Embryophyta</taxon>
        <taxon>Tracheophyta</taxon>
        <taxon>Spermatophyta</taxon>
        <taxon>Magnoliopsida</taxon>
        <taxon>eudicotyledons</taxon>
        <taxon>Gunneridae</taxon>
        <taxon>Pentapetalae</taxon>
        <taxon>rosids</taxon>
        <taxon>malvids</taxon>
        <taxon>Brassicales</taxon>
        <taxon>Brassicaceae</taxon>
        <taxon>Brassiceae</taxon>
        <taxon>Brassica</taxon>
    </lineage>
</organism>
<evidence type="ECO:0000256" key="1">
    <source>
        <dbReference type="SAM" id="MobiDB-lite"/>
    </source>
</evidence>
<dbReference type="Proteomes" id="UP001295469">
    <property type="component" value="Chromosome A05"/>
</dbReference>
<feature type="compositionally biased region" description="Basic residues" evidence="1">
    <location>
        <begin position="92"/>
        <end position="103"/>
    </location>
</feature>